<reference evidence="3 4" key="1">
    <citation type="journal article" date="2019" name="Nat. Ecol. Evol.">
        <title>Megaphylogeny resolves global patterns of mushroom evolution.</title>
        <authorList>
            <person name="Varga T."/>
            <person name="Krizsan K."/>
            <person name="Foldi C."/>
            <person name="Dima B."/>
            <person name="Sanchez-Garcia M."/>
            <person name="Sanchez-Ramirez S."/>
            <person name="Szollosi G.J."/>
            <person name="Szarkandi J.G."/>
            <person name="Papp V."/>
            <person name="Albert L."/>
            <person name="Andreopoulos W."/>
            <person name="Angelini C."/>
            <person name="Antonin V."/>
            <person name="Barry K.W."/>
            <person name="Bougher N.L."/>
            <person name="Buchanan P."/>
            <person name="Buyck B."/>
            <person name="Bense V."/>
            <person name="Catcheside P."/>
            <person name="Chovatia M."/>
            <person name="Cooper J."/>
            <person name="Damon W."/>
            <person name="Desjardin D."/>
            <person name="Finy P."/>
            <person name="Geml J."/>
            <person name="Haridas S."/>
            <person name="Hughes K."/>
            <person name="Justo A."/>
            <person name="Karasinski D."/>
            <person name="Kautmanova I."/>
            <person name="Kiss B."/>
            <person name="Kocsube S."/>
            <person name="Kotiranta H."/>
            <person name="LaButti K.M."/>
            <person name="Lechner B.E."/>
            <person name="Liimatainen K."/>
            <person name="Lipzen A."/>
            <person name="Lukacs Z."/>
            <person name="Mihaltcheva S."/>
            <person name="Morgado L.N."/>
            <person name="Niskanen T."/>
            <person name="Noordeloos M.E."/>
            <person name="Ohm R.A."/>
            <person name="Ortiz-Santana B."/>
            <person name="Ovrebo C."/>
            <person name="Racz N."/>
            <person name="Riley R."/>
            <person name="Savchenko A."/>
            <person name="Shiryaev A."/>
            <person name="Soop K."/>
            <person name="Spirin V."/>
            <person name="Szebenyi C."/>
            <person name="Tomsovsky M."/>
            <person name="Tulloss R.E."/>
            <person name="Uehling J."/>
            <person name="Grigoriev I.V."/>
            <person name="Vagvolgyi C."/>
            <person name="Papp T."/>
            <person name="Martin F.M."/>
            <person name="Miettinen O."/>
            <person name="Hibbett D.S."/>
            <person name="Nagy L.G."/>
        </authorList>
    </citation>
    <scope>NUCLEOTIDE SEQUENCE [LARGE SCALE GENOMIC DNA]</scope>
    <source>
        <strain evidence="3 4">CBS 309.79</strain>
    </source>
</reference>
<evidence type="ECO:0000256" key="2">
    <source>
        <dbReference type="ARBA" id="ARBA00022679"/>
    </source>
</evidence>
<sequence>MDSLLCDPRYFAQVDLSKTFKPQIDWSTGVTRANVQTVVKSVLGSDHPLRAASEPCRFSKSGYKVYDVLSRVLPDRSAQTDFFWTKYCRPYASMLSKSNYSYEVQAKFLIFLWARIIGFMGPVTGPAKPTMLTQDGSPVEASWVIPTRTKPGEGVTPRSVRFAMEPCDPRTGIFLRGSRVMDYITSDIGGLGIVYCPPGALDWRTTVDKWLYGHVDSSDDMAVESSGFFLGFGLLSQGYIALKSYFQPPFAIPNAPSSILNCPVHVGDPDFSPLRTLVAQLHPSLVAPFDVMLEYFDSVKPPRRPLLHMLALDVVPSAKNRLKIYVQTRDGMGLSWNDVHRNMTMGGRIAGPEIETTMARLEDLWNHLFPGTDSSSGKELEMQTSIAAGLLDHSEEHPPGGLGYYYELSPGNVTVMPKIYFPVRHWCCSDKFITEAVEAFYAQKEVGIQGQDVDPSIVSSGWVRREIEETFPHRSLEKDTGIATWVTFGHKKKGWELTSYYSPELFKQ</sequence>
<dbReference type="InterPro" id="IPR033964">
    <property type="entry name" value="ABBA"/>
</dbReference>
<protein>
    <submittedName>
        <fullName evidence="3">Tryptophan dimethylallyltransferase-domain-containing protein</fullName>
    </submittedName>
</protein>
<dbReference type="AlphaFoldDB" id="A0A5C3QAX1"/>
<dbReference type="InterPro" id="IPR017795">
    <property type="entry name" value="ABBA_NscD-like"/>
</dbReference>
<evidence type="ECO:0000313" key="3">
    <source>
        <dbReference type="EMBL" id="TFK98337.1"/>
    </source>
</evidence>
<name>A0A5C3QAX1_9AGAR</name>
<evidence type="ECO:0000313" key="4">
    <source>
        <dbReference type="Proteomes" id="UP000305067"/>
    </source>
</evidence>
<accession>A0A5C3QAX1</accession>
<organism evidence="3 4">
    <name type="scientific">Pterulicium gracile</name>
    <dbReference type="NCBI Taxonomy" id="1884261"/>
    <lineage>
        <taxon>Eukaryota</taxon>
        <taxon>Fungi</taxon>
        <taxon>Dikarya</taxon>
        <taxon>Basidiomycota</taxon>
        <taxon>Agaricomycotina</taxon>
        <taxon>Agaricomycetes</taxon>
        <taxon>Agaricomycetidae</taxon>
        <taxon>Agaricales</taxon>
        <taxon>Pleurotineae</taxon>
        <taxon>Pterulaceae</taxon>
        <taxon>Pterulicium</taxon>
    </lineage>
</organism>
<dbReference type="NCBIfam" id="TIGR03429">
    <property type="entry name" value="arom_pren_DMATS"/>
    <property type="match status" value="1"/>
</dbReference>
<proteinExistence type="inferred from homology"/>
<dbReference type="GO" id="GO:0016765">
    <property type="term" value="F:transferase activity, transferring alkyl or aryl (other than methyl) groups"/>
    <property type="evidence" value="ECO:0007669"/>
    <property type="project" value="InterPro"/>
</dbReference>
<dbReference type="Proteomes" id="UP000305067">
    <property type="component" value="Unassembled WGS sequence"/>
</dbReference>
<dbReference type="EMBL" id="ML178840">
    <property type="protein sequence ID" value="TFK98337.1"/>
    <property type="molecule type" value="Genomic_DNA"/>
</dbReference>
<gene>
    <name evidence="3" type="ORF">BDV98DRAFT_573003</name>
</gene>
<dbReference type="SFLD" id="SFLDS00036">
    <property type="entry name" value="Aromatic_Prenyltransferase"/>
    <property type="match status" value="1"/>
</dbReference>
<dbReference type="GO" id="GO:0009820">
    <property type="term" value="P:alkaloid metabolic process"/>
    <property type="evidence" value="ECO:0007669"/>
    <property type="project" value="InterPro"/>
</dbReference>
<dbReference type="PANTHER" id="PTHR40627">
    <property type="entry name" value="INDOLE PRENYLTRANSFERASE TDIB-RELATED"/>
    <property type="match status" value="1"/>
</dbReference>
<keyword evidence="4" id="KW-1185">Reference proteome</keyword>
<dbReference type="PANTHER" id="PTHR40627:SF4">
    <property type="entry name" value="PRENYLTRANSFERASE ASQH1-RELATED"/>
    <property type="match status" value="1"/>
</dbReference>
<evidence type="ECO:0000256" key="1">
    <source>
        <dbReference type="ARBA" id="ARBA00010209"/>
    </source>
</evidence>
<keyword evidence="2 3" id="KW-0808">Transferase</keyword>
<dbReference type="Pfam" id="PF11991">
    <property type="entry name" value="Trp_DMAT"/>
    <property type="match status" value="1"/>
</dbReference>
<dbReference type="OrthoDB" id="3354387at2759"/>
<comment type="similarity">
    <text evidence="1">Belongs to the tryptophan dimethylallyltransferase family.</text>
</comment>
<dbReference type="SFLD" id="SFLDG01162">
    <property type="entry name" value="I"/>
    <property type="match status" value="1"/>
</dbReference>
<dbReference type="CDD" id="cd13929">
    <property type="entry name" value="PT-DMATS_CymD"/>
    <property type="match status" value="1"/>
</dbReference>